<evidence type="ECO:0000256" key="1">
    <source>
        <dbReference type="SAM" id="Phobius"/>
    </source>
</evidence>
<organism evidence="2 3">
    <name type="scientific">Sporosarcina contaminans</name>
    <dbReference type="NCBI Taxonomy" id="633403"/>
    <lineage>
        <taxon>Bacteria</taxon>
        <taxon>Bacillati</taxon>
        <taxon>Bacillota</taxon>
        <taxon>Bacilli</taxon>
        <taxon>Bacillales</taxon>
        <taxon>Caryophanaceae</taxon>
        <taxon>Sporosarcina</taxon>
    </lineage>
</organism>
<dbReference type="Proteomes" id="UP001597231">
    <property type="component" value="Unassembled WGS sequence"/>
</dbReference>
<dbReference type="Pfam" id="PF10112">
    <property type="entry name" value="Halogen_Hydrol"/>
    <property type="match status" value="1"/>
</dbReference>
<keyword evidence="1" id="KW-0812">Transmembrane</keyword>
<gene>
    <name evidence="2" type="ORF">ACFQ38_12390</name>
</gene>
<name>A0ABW3TZX9_9BACL</name>
<dbReference type="RefSeq" id="WP_381481200.1">
    <property type="nucleotide sequence ID" value="NZ_JBHTLT010000098.1"/>
</dbReference>
<keyword evidence="1" id="KW-0472">Membrane</keyword>
<evidence type="ECO:0000313" key="2">
    <source>
        <dbReference type="EMBL" id="MFD1205889.1"/>
    </source>
</evidence>
<comment type="caution">
    <text evidence="2">The sequence shown here is derived from an EMBL/GenBank/DDBJ whole genome shotgun (WGS) entry which is preliminary data.</text>
</comment>
<proteinExistence type="predicted"/>
<feature type="transmembrane region" description="Helical" evidence="1">
    <location>
        <begin position="20"/>
        <end position="45"/>
    </location>
</feature>
<protein>
    <submittedName>
        <fullName evidence="2">5-bromo-4-chloroindolyl phosphate hydrolysis family protein</fullName>
    </submittedName>
</protein>
<dbReference type="InterPro" id="IPR018770">
    <property type="entry name" value="ChloroindolylP_hydrolase"/>
</dbReference>
<evidence type="ECO:0000313" key="3">
    <source>
        <dbReference type="Proteomes" id="UP001597231"/>
    </source>
</evidence>
<sequence>MQEIKDFFQRHFITAPISFASWFIFTLGIGMHVLPATGLMIAIYLGGNFTIKQIQISSNVKRLSMSRSEYKHIKTQINDAKNKIKQLNSLYGQVRSVQAFRQVYEMNNLSKRILSIVRKNPKKFYHVEKFFYSHLDSAVELTSKYAMLVNQPLKDQELRIALQHTRETLNDVTKQLEQDLRGALASDIEQLQFELDYVDVTMKKNKPLLEMKGEMHNDRKSYYK</sequence>
<keyword evidence="1" id="KW-1133">Transmembrane helix</keyword>
<keyword evidence="3" id="KW-1185">Reference proteome</keyword>
<reference evidence="3" key="1">
    <citation type="journal article" date="2019" name="Int. J. Syst. Evol. Microbiol.">
        <title>The Global Catalogue of Microorganisms (GCM) 10K type strain sequencing project: providing services to taxonomists for standard genome sequencing and annotation.</title>
        <authorList>
            <consortium name="The Broad Institute Genomics Platform"/>
            <consortium name="The Broad Institute Genome Sequencing Center for Infectious Disease"/>
            <person name="Wu L."/>
            <person name="Ma J."/>
        </authorList>
    </citation>
    <scope>NUCLEOTIDE SEQUENCE [LARGE SCALE GENOMIC DNA]</scope>
    <source>
        <strain evidence="3">CCUG 53915</strain>
    </source>
</reference>
<dbReference type="EMBL" id="JBHTLT010000098">
    <property type="protein sequence ID" value="MFD1205889.1"/>
    <property type="molecule type" value="Genomic_DNA"/>
</dbReference>
<accession>A0ABW3TZX9</accession>